<evidence type="ECO:0000259" key="9">
    <source>
        <dbReference type="SMART" id="SM00813"/>
    </source>
</evidence>
<evidence type="ECO:0000313" key="10">
    <source>
        <dbReference type="EMBL" id="AHG89087.1"/>
    </source>
</evidence>
<keyword evidence="7" id="KW-0326">Glycosidase</keyword>
<evidence type="ECO:0000256" key="7">
    <source>
        <dbReference type="ARBA" id="ARBA00023295"/>
    </source>
</evidence>
<dbReference type="EMBL" id="CP007128">
    <property type="protein sequence ID" value="AHG89087.1"/>
    <property type="molecule type" value="Genomic_DNA"/>
</dbReference>
<comment type="subunit">
    <text evidence="3">Homohexamer; trimer of dimers.</text>
</comment>
<dbReference type="InParanoid" id="W0RF66"/>
<dbReference type="EC" id="3.2.1.55" evidence="4"/>
<dbReference type="Pfam" id="PF06964">
    <property type="entry name" value="Alpha-L-AF_C"/>
    <property type="match status" value="1"/>
</dbReference>
<dbReference type="SMART" id="SM00813">
    <property type="entry name" value="Alpha-L-AF_C"/>
    <property type="match status" value="1"/>
</dbReference>
<dbReference type="Pfam" id="PF22848">
    <property type="entry name" value="ASD1_dom"/>
    <property type="match status" value="1"/>
</dbReference>
<gene>
    <name evidence="10" type="ORF">J421_1550</name>
</gene>
<evidence type="ECO:0000256" key="6">
    <source>
        <dbReference type="ARBA" id="ARBA00023277"/>
    </source>
</evidence>
<protein>
    <recommendedName>
        <fullName evidence="4">non-reducing end alpha-L-arabinofuranosidase</fullName>
        <ecNumber evidence="4">3.2.1.55</ecNumber>
    </recommendedName>
</protein>
<evidence type="ECO:0000256" key="4">
    <source>
        <dbReference type="ARBA" id="ARBA00012670"/>
    </source>
</evidence>
<keyword evidence="11" id="KW-1185">Reference proteome</keyword>
<dbReference type="Gene3D" id="2.60.40.1180">
    <property type="entry name" value="Golgi alpha-mannosidase II"/>
    <property type="match status" value="1"/>
</dbReference>
<sequence length="664" mass="73158">MARPGRNLRLLLSALALTATPAHSQARVVIDVARREGPVSPLLFGQFLEFMYEGIKGGLHAELLRGRGFEEAPDAIGLPRPWERYPDDRNDDYALDFRWDDSVAFAVRADSLTGTGPSHALRVDAGDGVIARHGIYQPRVPVRGGVPYTAQIWLRAADYTGPVVLALEEDASGGRVYAEWRVDVAPGAWRRYAVVLHPMRSDPLARFVVLFPGRGRVWLDQASLMPADTAPGGVRRDVYERVRALRPAFIRWPGGNVAQDYHWRWGVGPRDERPTWVNLSWKREPEPSDFGTDEFIAFARSLGAEPSLTVNVDGRGATPEEAAAWVEYCNGPATSRWGAVRAANGHPAPYGVTLWEVGNEIWGDWVRGHTDAATYAGNFRRYRDAMRAVDSTIRFIAVGDNDMAWNRIVLRAVGLYVDYLAIHHYYGFDSTQRDLRHLMARPLGYERFYADVARLIRDEVPGHAVALTIDEWGLALPEARQHGMDAALYGARLMNVFERTPVVAMSAVSDLVNGWPGGIVQASRHALFVTPLYHANRLYATHLGRERVGVALTGAPTFGVDSSGAPTPALDVVATRADSLLYVMLVNTDPARDVRVRVEVRGGSVQSDATWELLAEPDGRRGSNGFATPDAIAPRRRPLRAGSAFVVDVPARSVSALTLRVRGG</sequence>
<organism evidence="10 11">
    <name type="scientific">Gemmatirosa kalamazoonensis</name>
    <dbReference type="NCBI Taxonomy" id="861299"/>
    <lineage>
        <taxon>Bacteria</taxon>
        <taxon>Pseudomonadati</taxon>
        <taxon>Gemmatimonadota</taxon>
        <taxon>Gemmatimonadia</taxon>
        <taxon>Gemmatimonadales</taxon>
        <taxon>Gemmatimonadaceae</taxon>
        <taxon>Gemmatirosa</taxon>
    </lineage>
</organism>
<comment type="catalytic activity">
    <reaction evidence="1">
        <text>Hydrolysis of terminal non-reducing alpha-L-arabinofuranoside residues in alpha-L-arabinosides.</text>
        <dbReference type="EC" id="3.2.1.55"/>
    </reaction>
</comment>
<dbReference type="Gene3D" id="2.60.120.260">
    <property type="entry name" value="Galactose-binding domain-like"/>
    <property type="match status" value="1"/>
</dbReference>
<dbReference type="InterPro" id="IPR055235">
    <property type="entry name" value="ASD1_cat"/>
</dbReference>
<dbReference type="InterPro" id="IPR013780">
    <property type="entry name" value="Glyco_hydro_b"/>
</dbReference>
<dbReference type="GO" id="GO:0046373">
    <property type="term" value="P:L-arabinose metabolic process"/>
    <property type="evidence" value="ECO:0007669"/>
    <property type="project" value="InterPro"/>
</dbReference>
<dbReference type="SUPFAM" id="SSF51011">
    <property type="entry name" value="Glycosyl hydrolase domain"/>
    <property type="match status" value="1"/>
</dbReference>
<dbReference type="AlphaFoldDB" id="W0RF66"/>
<evidence type="ECO:0000256" key="1">
    <source>
        <dbReference type="ARBA" id="ARBA00001462"/>
    </source>
</evidence>
<feature type="domain" description="Alpha-L-arabinofuranosidase C-terminal" evidence="9">
    <location>
        <begin position="470"/>
        <end position="653"/>
    </location>
</feature>
<keyword evidence="5" id="KW-0378">Hydrolase</keyword>
<dbReference type="RefSeq" id="WP_104022377.1">
    <property type="nucleotide sequence ID" value="NZ_CP007128.1"/>
</dbReference>
<accession>W0RF66</accession>
<evidence type="ECO:0000256" key="5">
    <source>
        <dbReference type="ARBA" id="ARBA00022801"/>
    </source>
</evidence>
<dbReference type="PANTHER" id="PTHR43576:SF2">
    <property type="entry name" value="INTRACELLULAR EXO-ALPHA-L-ARABINOFURANOSIDASE 2"/>
    <property type="match status" value="1"/>
</dbReference>
<dbReference type="InterPro" id="IPR010720">
    <property type="entry name" value="Alpha-L-AF_C"/>
</dbReference>
<dbReference type="eggNOG" id="COG3534">
    <property type="taxonomic scope" value="Bacteria"/>
</dbReference>
<evidence type="ECO:0000313" key="11">
    <source>
        <dbReference type="Proteomes" id="UP000019151"/>
    </source>
</evidence>
<name>W0RF66_9BACT</name>
<keyword evidence="8" id="KW-0732">Signal</keyword>
<reference evidence="10 11" key="1">
    <citation type="journal article" date="2014" name="Genome Announc.">
        <title>Genome Sequence and Methylome of Soil Bacterium Gemmatirosa kalamazoonensis KBS708T, a Member of the Rarely Cultivated Gemmatimonadetes Phylum.</title>
        <authorList>
            <person name="Debruyn J.M."/>
            <person name="Radosevich M."/>
            <person name="Wommack K.E."/>
            <person name="Polson S.W."/>
            <person name="Hauser L.J."/>
            <person name="Fawaz M.N."/>
            <person name="Korlach J."/>
            <person name="Tsai Y.C."/>
        </authorList>
    </citation>
    <scope>NUCLEOTIDE SEQUENCE [LARGE SCALE GENOMIC DNA]</scope>
    <source>
        <strain evidence="10 11">KBS708</strain>
    </source>
</reference>
<dbReference type="STRING" id="861299.J421_1550"/>
<dbReference type="GO" id="GO:0000272">
    <property type="term" value="P:polysaccharide catabolic process"/>
    <property type="evidence" value="ECO:0007669"/>
    <property type="project" value="TreeGrafter"/>
</dbReference>
<dbReference type="OrthoDB" id="9758333at2"/>
<dbReference type="Gene3D" id="3.20.20.80">
    <property type="entry name" value="Glycosidases"/>
    <property type="match status" value="1"/>
</dbReference>
<dbReference type="InterPro" id="IPR017853">
    <property type="entry name" value="GH"/>
</dbReference>
<evidence type="ECO:0000256" key="2">
    <source>
        <dbReference type="ARBA" id="ARBA00007186"/>
    </source>
</evidence>
<dbReference type="GO" id="GO:0046556">
    <property type="term" value="F:alpha-L-arabinofuranosidase activity"/>
    <property type="evidence" value="ECO:0007669"/>
    <property type="project" value="UniProtKB-EC"/>
</dbReference>
<dbReference type="Proteomes" id="UP000019151">
    <property type="component" value="Chromosome"/>
</dbReference>
<comment type="similarity">
    <text evidence="2">Belongs to the glycosyl hydrolase 51 family.</text>
</comment>
<proteinExistence type="inferred from homology"/>
<dbReference type="KEGG" id="gba:J421_1550"/>
<dbReference type="HOGENOM" id="CLU_017810_0_0_0"/>
<feature type="chain" id="PRO_5004794032" description="non-reducing end alpha-L-arabinofuranosidase" evidence="8">
    <location>
        <begin position="25"/>
        <end position="664"/>
    </location>
</feature>
<evidence type="ECO:0000256" key="3">
    <source>
        <dbReference type="ARBA" id="ARBA00011165"/>
    </source>
</evidence>
<feature type="signal peptide" evidence="8">
    <location>
        <begin position="1"/>
        <end position="24"/>
    </location>
</feature>
<dbReference type="SUPFAM" id="SSF51445">
    <property type="entry name" value="(Trans)glycosidases"/>
    <property type="match status" value="1"/>
</dbReference>
<evidence type="ECO:0000256" key="8">
    <source>
        <dbReference type="SAM" id="SignalP"/>
    </source>
</evidence>
<keyword evidence="6" id="KW-0119">Carbohydrate metabolism</keyword>
<dbReference type="PANTHER" id="PTHR43576">
    <property type="entry name" value="ALPHA-L-ARABINOFURANOSIDASE C-RELATED"/>
    <property type="match status" value="1"/>
</dbReference>